<accession>A0A1U9NH58</accession>
<keyword evidence="2" id="KW-1185">Reference proteome</keyword>
<protein>
    <submittedName>
        <fullName evidence="1">Uncharacterized protein</fullName>
    </submittedName>
</protein>
<evidence type="ECO:0000313" key="2">
    <source>
        <dbReference type="Proteomes" id="UP000189674"/>
    </source>
</evidence>
<dbReference type="AlphaFoldDB" id="A0A1U9NH58"/>
<sequence length="49" mass="5361">MLLRGRFGVKKGFSKVGGGYRSRHGPITGKAVQKVKIFMKNSACKFAMS</sequence>
<gene>
    <name evidence="1" type="ORF">STSP2_00228</name>
</gene>
<proteinExistence type="predicted"/>
<organism evidence="1 2">
    <name type="scientific">Anaerohalosphaera lusitana</name>
    <dbReference type="NCBI Taxonomy" id="1936003"/>
    <lineage>
        <taxon>Bacteria</taxon>
        <taxon>Pseudomonadati</taxon>
        <taxon>Planctomycetota</taxon>
        <taxon>Phycisphaerae</taxon>
        <taxon>Sedimentisphaerales</taxon>
        <taxon>Anaerohalosphaeraceae</taxon>
        <taxon>Anaerohalosphaera</taxon>
    </lineage>
</organism>
<dbReference type="EMBL" id="CP019791">
    <property type="protein sequence ID" value="AQT67088.1"/>
    <property type="molecule type" value="Genomic_DNA"/>
</dbReference>
<reference evidence="2" key="1">
    <citation type="submission" date="2017-02" db="EMBL/GenBank/DDBJ databases">
        <title>Comparative genomics and description of representatives of a novel lineage of planctomycetes thriving in anoxic sediments.</title>
        <authorList>
            <person name="Spring S."/>
            <person name="Bunk B."/>
            <person name="Sproer C."/>
        </authorList>
    </citation>
    <scope>NUCLEOTIDE SEQUENCE [LARGE SCALE GENOMIC DNA]</scope>
    <source>
        <strain evidence="2">ST-NAGAB-D1</strain>
    </source>
</reference>
<dbReference type="Proteomes" id="UP000189674">
    <property type="component" value="Chromosome"/>
</dbReference>
<name>A0A1U9NH58_9BACT</name>
<dbReference type="KEGG" id="alus:STSP2_00228"/>
<dbReference type="STRING" id="1936003.STSP2_00228"/>
<evidence type="ECO:0000313" key="1">
    <source>
        <dbReference type="EMBL" id="AQT67088.1"/>
    </source>
</evidence>